<sequence>MAPHGVLHLDSVCSMEAYVEQIEPNKESNSLISFPINQAKQEGAKMERNEEKASEAENEDEMAIVFSNILSQKKRKRAAKYLGSLLSSLRTHEHLHTTDVSEHDDGCIACRDYVRKHGNCRVARISNLDFSDAESTFSEMLSVLIHSQNVTECEIASGIILFSRLIPNHWNCGGFSFFANNVFVLFAVCCFIGQKLHSDRGFSIAVWGRCFALRSCDIRMMELGILELLDWDTRIHREEYESIVKEVWEEA</sequence>
<dbReference type="Proteomes" id="UP001281761">
    <property type="component" value="Unassembled WGS sequence"/>
</dbReference>
<dbReference type="EMBL" id="JARBJD010000103">
    <property type="protein sequence ID" value="KAK2952486.1"/>
    <property type="molecule type" value="Genomic_DNA"/>
</dbReference>
<dbReference type="Gene3D" id="1.10.472.10">
    <property type="entry name" value="Cyclin-like"/>
    <property type="match status" value="1"/>
</dbReference>
<name>A0ABQ9XKF2_9EUKA</name>
<evidence type="ECO:0000313" key="1">
    <source>
        <dbReference type="EMBL" id="KAK2952486.1"/>
    </source>
</evidence>
<keyword evidence="2" id="KW-1185">Reference proteome</keyword>
<protein>
    <submittedName>
        <fullName evidence="1">Uncharacterized protein</fullName>
    </submittedName>
</protein>
<reference evidence="1 2" key="1">
    <citation type="journal article" date="2022" name="bioRxiv">
        <title>Genomics of Preaxostyla Flagellates Illuminates Evolutionary Transitions and the Path Towards Mitochondrial Loss.</title>
        <authorList>
            <person name="Novak L.V.F."/>
            <person name="Treitli S.C."/>
            <person name="Pyrih J."/>
            <person name="Halakuc P."/>
            <person name="Pipaliya S.V."/>
            <person name="Vacek V."/>
            <person name="Brzon O."/>
            <person name="Soukal P."/>
            <person name="Eme L."/>
            <person name="Dacks J.B."/>
            <person name="Karnkowska A."/>
            <person name="Elias M."/>
            <person name="Hampl V."/>
        </authorList>
    </citation>
    <scope>NUCLEOTIDE SEQUENCE [LARGE SCALE GENOMIC DNA]</scope>
    <source>
        <strain evidence="1">NAU3</strain>
        <tissue evidence="1">Gut</tissue>
    </source>
</reference>
<evidence type="ECO:0000313" key="2">
    <source>
        <dbReference type="Proteomes" id="UP001281761"/>
    </source>
</evidence>
<gene>
    <name evidence="1" type="ORF">BLNAU_12592</name>
</gene>
<organism evidence="1 2">
    <name type="scientific">Blattamonas nauphoetae</name>
    <dbReference type="NCBI Taxonomy" id="2049346"/>
    <lineage>
        <taxon>Eukaryota</taxon>
        <taxon>Metamonada</taxon>
        <taxon>Preaxostyla</taxon>
        <taxon>Oxymonadida</taxon>
        <taxon>Blattamonas</taxon>
    </lineage>
</organism>
<proteinExistence type="predicted"/>
<comment type="caution">
    <text evidence="1">The sequence shown here is derived from an EMBL/GenBank/DDBJ whole genome shotgun (WGS) entry which is preliminary data.</text>
</comment>
<accession>A0ABQ9XKF2</accession>